<dbReference type="InterPro" id="IPR003594">
    <property type="entry name" value="HATPase_dom"/>
</dbReference>
<organism evidence="11 12">
    <name type="scientific">Demequina muriae</name>
    <dbReference type="NCBI Taxonomy" id="3051664"/>
    <lineage>
        <taxon>Bacteria</taxon>
        <taxon>Bacillati</taxon>
        <taxon>Actinomycetota</taxon>
        <taxon>Actinomycetes</taxon>
        <taxon>Micrococcales</taxon>
        <taxon>Demequinaceae</taxon>
        <taxon>Demequina</taxon>
    </lineage>
</organism>
<sequence>MTAAGALVVEPDGRRLGVVRRYLRDHPRLVDAAVAAFYVLNVVLAAPDPYHPLSAPVAASLAAAGAGALLLRRSRPTWVVAAFVVMAGASLVSVGQLGGTELGIALALYALAVARPPTQTWWTAAAAVAAATVVVWLWQDDSLEELVTGDGTSIALVDERITNTFGIATLALVGVALGISVRLRRERMADLVERAAALERDRDRQAQVARAEERARIAREVHDVVAHSVSVMVRLADGASVALDRQPDQARVALDELSRTGRAALSDMRRVLGAVTEGDVPLGPAGEGRDLREVVDGFRAAGLQVRAEGLGLDLPDNTGVRLAIYRVIQESLTNVLRHAPGTAGVSVVIRQEPTRWIVDVVDQGAREPVTESEGAGMGLIGMRERVALLGGTVEAGPSGHGWRVTAELPVEEAP</sequence>
<dbReference type="Gene3D" id="1.20.5.1930">
    <property type="match status" value="1"/>
</dbReference>
<dbReference type="Proteomes" id="UP001172708">
    <property type="component" value="Unassembled WGS sequence"/>
</dbReference>
<keyword evidence="3" id="KW-0597">Phosphoprotein</keyword>
<evidence type="ECO:0000256" key="4">
    <source>
        <dbReference type="ARBA" id="ARBA00022679"/>
    </source>
</evidence>
<evidence type="ECO:0000256" key="6">
    <source>
        <dbReference type="ARBA" id="ARBA00022777"/>
    </source>
</evidence>
<dbReference type="RefSeq" id="WP_301142052.1">
    <property type="nucleotide sequence ID" value="NZ_JAUHQA010000001.1"/>
</dbReference>
<dbReference type="Pfam" id="PF23539">
    <property type="entry name" value="DUF7134"/>
    <property type="match status" value="1"/>
</dbReference>
<protein>
    <recommendedName>
        <fullName evidence="2">histidine kinase</fullName>
        <ecNumber evidence="2">2.7.13.3</ecNumber>
    </recommendedName>
</protein>
<evidence type="ECO:0000256" key="3">
    <source>
        <dbReference type="ARBA" id="ARBA00022553"/>
    </source>
</evidence>
<dbReference type="PANTHER" id="PTHR24421:SF10">
    <property type="entry name" value="NITRATE_NITRITE SENSOR PROTEIN NARQ"/>
    <property type="match status" value="1"/>
</dbReference>
<evidence type="ECO:0000256" key="7">
    <source>
        <dbReference type="ARBA" id="ARBA00022840"/>
    </source>
</evidence>
<evidence type="ECO:0000256" key="8">
    <source>
        <dbReference type="ARBA" id="ARBA00023012"/>
    </source>
</evidence>
<evidence type="ECO:0000256" key="2">
    <source>
        <dbReference type="ARBA" id="ARBA00012438"/>
    </source>
</evidence>
<dbReference type="EMBL" id="JAUHQA010000001">
    <property type="protein sequence ID" value="MDN4480617.1"/>
    <property type="molecule type" value="Genomic_DNA"/>
</dbReference>
<dbReference type="InterPro" id="IPR011712">
    <property type="entry name" value="Sig_transdc_His_kin_sub3_dim/P"/>
</dbReference>
<feature type="transmembrane region" description="Helical" evidence="9">
    <location>
        <begin position="53"/>
        <end position="71"/>
    </location>
</feature>
<comment type="caution">
    <text evidence="11">The sequence shown here is derived from an EMBL/GenBank/DDBJ whole genome shotgun (WGS) entry which is preliminary data.</text>
</comment>
<keyword evidence="7" id="KW-0067">ATP-binding</keyword>
<feature type="domain" description="Histidine kinase/HSP90-like ATPase" evidence="10">
    <location>
        <begin position="319"/>
        <end position="412"/>
    </location>
</feature>
<dbReference type="PANTHER" id="PTHR24421">
    <property type="entry name" value="NITRATE/NITRITE SENSOR PROTEIN NARX-RELATED"/>
    <property type="match status" value="1"/>
</dbReference>
<evidence type="ECO:0000256" key="9">
    <source>
        <dbReference type="SAM" id="Phobius"/>
    </source>
</evidence>
<keyword evidence="9" id="KW-1133">Transmembrane helix</keyword>
<gene>
    <name evidence="11" type="ORF">QQX02_06740</name>
</gene>
<reference evidence="11" key="1">
    <citation type="submission" date="2023-06" db="EMBL/GenBank/DDBJ databases">
        <title>Egi l300058.</title>
        <authorList>
            <person name="Gao L."/>
            <person name="Fang B.-Z."/>
            <person name="Li W.-J."/>
        </authorList>
    </citation>
    <scope>NUCLEOTIDE SEQUENCE</scope>
    <source>
        <strain evidence="11">EGI L300058</strain>
    </source>
</reference>
<dbReference type="GO" id="GO:0016301">
    <property type="term" value="F:kinase activity"/>
    <property type="evidence" value="ECO:0007669"/>
    <property type="project" value="UniProtKB-KW"/>
</dbReference>
<comment type="catalytic activity">
    <reaction evidence="1">
        <text>ATP + protein L-histidine = ADP + protein N-phospho-L-histidine.</text>
        <dbReference type="EC" id="2.7.13.3"/>
    </reaction>
</comment>
<name>A0ABT8GGR0_9MICO</name>
<keyword evidence="6 11" id="KW-0418">Kinase</keyword>
<evidence type="ECO:0000259" key="10">
    <source>
        <dbReference type="SMART" id="SM00387"/>
    </source>
</evidence>
<proteinExistence type="predicted"/>
<keyword evidence="9" id="KW-0812">Transmembrane</keyword>
<dbReference type="Pfam" id="PF07730">
    <property type="entry name" value="HisKA_3"/>
    <property type="match status" value="1"/>
</dbReference>
<keyword evidence="8" id="KW-0902">Two-component regulatory system</keyword>
<dbReference type="InterPro" id="IPR036890">
    <property type="entry name" value="HATPase_C_sf"/>
</dbReference>
<dbReference type="CDD" id="cd16917">
    <property type="entry name" value="HATPase_UhpB-NarQ-NarX-like"/>
    <property type="match status" value="1"/>
</dbReference>
<dbReference type="SUPFAM" id="SSF55874">
    <property type="entry name" value="ATPase domain of HSP90 chaperone/DNA topoisomerase II/histidine kinase"/>
    <property type="match status" value="1"/>
</dbReference>
<dbReference type="InterPro" id="IPR050482">
    <property type="entry name" value="Sensor_HK_TwoCompSys"/>
</dbReference>
<feature type="transmembrane region" description="Helical" evidence="9">
    <location>
        <begin position="78"/>
        <end position="99"/>
    </location>
</feature>
<keyword evidence="9" id="KW-0472">Membrane</keyword>
<accession>A0ABT8GGR0</accession>
<dbReference type="InterPro" id="IPR055558">
    <property type="entry name" value="DUF7134"/>
</dbReference>
<keyword evidence="12" id="KW-1185">Reference proteome</keyword>
<dbReference type="SMART" id="SM00387">
    <property type="entry name" value="HATPase_c"/>
    <property type="match status" value="1"/>
</dbReference>
<keyword evidence="4" id="KW-0808">Transferase</keyword>
<keyword evidence="5" id="KW-0547">Nucleotide-binding</keyword>
<dbReference type="Gene3D" id="3.30.565.10">
    <property type="entry name" value="Histidine kinase-like ATPase, C-terminal domain"/>
    <property type="match status" value="1"/>
</dbReference>
<evidence type="ECO:0000256" key="1">
    <source>
        <dbReference type="ARBA" id="ARBA00000085"/>
    </source>
</evidence>
<feature type="transmembrane region" description="Helical" evidence="9">
    <location>
        <begin position="29"/>
        <end position="47"/>
    </location>
</feature>
<evidence type="ECO:0000256" key="5">
    <source>
        <dbReference type="ARBA" id="ARBA00022741"/>
    </source>
</evidence>
<evidence type="ECO:0000313" key="11">
    <source>
        <dbReference type="EMBL" id="MDN4480617.1"/>
    </source>
</evidence>
<evidence type="ECO:0000313" key="12">
    <source>
        <dbReference type="Proteomes" id="UP001172708"/>
    </source>
</evidence>
<dbReference type="EC" id="2.7.13.3" evidence="2"/>
<feature type="transmembrane region" description="Helical" evidence="9">
    <location>
        <begin position="119"/>
        <end position="138"/>
    </location>
</feature>
<dbReference type="Pfam" id="PF02518">
    <property type="entry name" value="HATPase_c"/>
    <property type="match status" value="1"/>
</dbReference>